<reference evidence="1" key="1">
    <citation type="submission" date="2021-10" db="EMBL/GenBank/DDBJ databases">
        <authorList>
            <person name="Criscuolo A."/>
        </authorList>
    </citation>
    <scope>NUCLEOTIDE SEQUENCE</scope>
    <source>
        <strain evidence="1">CIP111885</strain>
    </source>
</reference>
<protein>
    <recommendedName>
        <fullName evidence="3">Small CPxCG-related zinc finger protein</fullName>
    </recommendedName>
</protein>
<dbReference type="AlphaFoldDB" id="A0A9C7G6S6"/>
<evidence type="ECO:0008006" key="3">
    <source>
        <dbReference type="Google" id="ProtNLM"/>
    </source>
</evidence>
<sequence>MNIKFPTVICPNCQSQHEINSVLTAQSNQNVIYDCPDCGFNLRNIETSKG</sequence>
<proteinExistence type="predicted"/>
<accession>A0A9C7G6S6</accession>
<evidence type="ECO:0000313" key="2">
    <source>
        <dbReference type="Proteomes" id="UP000789845"/>
    </source>
</evidence>
<organism evidence="1 2">
    <name type="scientific">Pseudoneobacillus rhizosphaerae</name>
    <dbReference type="NCBI Taxonomy" id="2880968"/>
    <lineage>
        <taxon>Bacteria</taxon>
        <taxon>Bacillati</taxon>
        <taxon>Bacillota</taxon>
        <taxon>Bacilli</taxon>
        <taxon>Bacillales</taxon>
        <taxon>Bacillaceae</taxon>
        <taxon>Pseudoneobacillus</taxon>
    </lineage>
</organism>
<evidence type="ECO:0000313" key="1">
    <source>
        <dbReference type="EMBL" id="CAG9607131.1"/>
    </source>
</evidence>
<gene>
    <name evidence="1" type="ORF">NEOCIP111885_00821</name>
</gene>
<dbReference type="EMBL" id="CAKJTG010000004">
    <property type="protein sequence ID" value="CAG9607131.1"/>
    <property type="molecule type" value="Genomic_DNA"/>
</dbReference>
<keyword evidence="2" id="KW-1185">Reference proteome</keyword>
<dbReference type="Proteomes" id="UP000789845">
    <property type="component" value="Unassembled WGS sequence"/>
</dbReference>
<name>A0A9C7G6S6_9BACI</name>
<comment type="caution">
    <text evidence="1">The sequence shown here is derived from an EMBL/GenBank/DDBJ whole genome shotgun (WGS) entry which is preliminary data.</text>
</comment>